<dbReference type="HAMAP" id="MF_00599">
    <property type="entry name" value="FtsB"/>
    <property type="match status" value="1"/>
</dbReference>
<dbReference type="Pfam" id="PF04977">
    <property type="entry name" value="DivIC"/>
    <property type="match status" value="1"/>
</dbReference>
<organism evidence="9 10">
    <name type="scientific">Thiocapsa roseopersicina</name>
    <dbReference type="NCBI Taxonomy" id="1058"/>
    <lineage>
        <taxon>Bacteria</taxon>
        <taxon>Pseudomonadati</taxon>
        <taxon>Pseudomonadota</taxon>
        <taxon>Gammaproteobacteria</taxon>
        <taxon>Chromatiales</taxon>
        <taxon>Chromatiaceae</taxon>
        <taxon>Thiocapsa</taxon>
    </lineage>
</organism>
<dbReference type="AlphaFoldDB" id="A0A1H2Q3I7"/>
<dbReference type="PANTHER" id="PTHR37485:SF1">
    <property type="entry name" value="CELL DIVISION PROTEIN FTSB"/>
    <property type="match status" value="1"/>
</dbReference>
<dbReference type="GO" id="GO:0032153">
    <property type="term" value="C:cell division site"/>
    <property type="evidence" value="ECO:0007669"/>
    <property type="project" value="UniProtKB-UniRule"/>
</dbReference>
<evidence type="ECO:0000313" key="9">
    <source>
        <dbReference type="EMBL" id="SDW01712.1"/>
    </source>
</evidence>
<dbReference type="PANTHER" id="PTHR37485">
    <property type="entry name" value="CELL DIVISION PROTEIN FTSB"/>
    <property type="match status" value="1"/>
</dbReference>
<evidence type="ECO:0000256" key="2">
    <source>
        <dbReference type="ARBA" id="ARBA00022618"/>
    </source>
</evidence>
<dbReference type="STRING" id="1058.SAMN05421783_10192"/>
<evidence type="ECO:0000256" key="6">
    <source>
        <dbReference type="ARBA" id="ARBA00023306"/>
    </source>
</evidence>
<keyword evidence="4 7" id="KW-1133">Transmembrane helix</keyword>
<comment type="function">
    <text evidence="7">Essential cell division protein. May link together the upstream cell division proteins, which are predominantly cytoplasmic, with the downstream cell division proteins, which are predominantly periplasmic.</text>
</comment>
<keyword evidence="10" id="KW-1185">Reference proteome</keyword>
<sequence length="133" mass="15030">MRVALPSSGFDGWRSGVGRLRPLLPTLKTPSMRLLILVLILLLAGLQFRLWVGEGSLAEVHGLKNEIAAQEEELERLRARNQELQAEVMDLREGVEALEERARRDLGMIKPGEIFIQVIERDAPEKTPPEVKR</sequence>
<dbReference type="InterPro" id="IPR023081">
    <property type="entry name" value="Cell_div_FtsB"/>
</dbReference>
<keyword evidence="1 7" id="KW-1003">Cell membrane</keyword>
<keyword evidence="7" id="KW-0175">Coiled coil</keyword>
<gene>
    <name evidence="7" type="primary">ftsB</name>
    <name evidence="9" type="ORF">SAMN05421783_10192</name>
</gene>
<feature type="topological domain" description="Cytoplasmic" evidence="7">
    <location>
        <begin position="1"/>
        <end position="34"/>
    </location>
</feature>
<evidence type="ECO:0000256" key="3">
    <source>
        <dbReference type="ARBA" id="ARBA00022692"/>
    </source>
</evidence>
<keyword evidence="3 7" id="KW-0812">Transmembrane</keyword>
<keyword evidence="7" id="KW-0997">Cell inner membrane</keyword>
<evidence type="ECO:0000256" key="8">
    <source>
        <dbReference type="SAM" id="Phobius"/>
    </source>
</evidence>
<name>A0A1H2Q3I7_THIRO</name>
<evidence type="ECO:0000256" key="7">
    <source>
        <dbReference type="HAMAP-Rule" id="MF_00599"/>
    </source>
</evidence>
<proteinExistence type="inferred from homology"/>
<accession>A0A1H2Q3I7</accession>
<keyword evidence="6 7" id="KW-0131">Cell cycle</keyword>
<dbReference type="InterPro" id="IPR007060">
    <property type="entry name" value="FtsL/DivIC"/>
</dbReference>
<dbReference type="NCBIfam" id="NF002058">
    <property type="entry name" value="PRK00888.1"/>
    <property type="match status" value="1"/>
</dbReference>
<reference evidence="10" key="1">
    <citation type="submission" date="2016-10" db="EMBL/GenBank/DDBJ databases">
        <authorList>
            <person name="Varghese N."/>
            <person name="Submissions S."/>
        </authorList>
    </citation>
    <scope>NUCLEOTIDE SEQUENCE [LARGE SCALE GENOMIC DNA]</scope>
    <source>
        <strain evidence="10">DSM 217</strain>
    </source>
</reference>
<dbReference type="GO" id="GO:0005886">
    <property type="term" value="C:plasma membrane"/>
    <property type="evidence" value="ECO:0007669"/>
    <property type="project" value="UniProtKB-SubCell"/>
</dbReference>
<dbReference type="GO" id="GO:0043093">
    <property type="term" value="P:FtsZ-dependent cytokinesis"/>
    <property type="evidence" value="ECO:0007669"/>
    <property type="project" value="UniProtKB-UniRule"/>
</dbReference>
<dbReference type="Proteomes" id="UP000198816">
    <property type="component" value="Unassembled WGS sequence"/>
</dbReference>
<comment type="similarity">
    <text evidence="7">Belongs to the FtsB family.</text>
</comment>
<feature type="topological domain" description="Periplasmic" evidence="7">
    <location>
        <begin position="53"/>
        <end position="133"/>
    </location>
</feature>
<keyword evidence="2 7" id="KW-0132">Cell division</keyword>
<evidence type="ECO:0000313" key="10">
    <source>
        <dbReference type="Proteomes" id="UP000198816"/>
    </source>
</evidence>
<evidence type="ECO:0000256" key="5">
    <source>
        <dbReference type="ARBA" id="ARBA00023136"/>
    </source>
</evidence>
<feature type="transmembrane region" description="Helical" evidence="8">
    <location>
        <begin position="32"/>
        <end position="52"/>
    </location>
</feature>
<comment type="subunit">
    <text evidence="7">Part of a complex composed of FtsB, FtsL and FtsQ.</text>
</comment>
<keyword evidence="5 7" id="KW-0472">Membrane</keyword>
<evidence type="ECO:0000256" key="4">
    <source>
        <dbReference type="ARBA" id="ARBA00022989"/>
    </source>
</evidence>
<feature type="coiled-coil region" evidence="7">
    <location>
        <begin position="60"/>
        <end position="101"/>
    </location>
</feature>
<dbReference type="EMBL" id="FNNZ01000001">
    <property type="protein sequence ID" value="SDW01712.1"/>
    <property type="molecule type" value="Genomic_DNA"/>
</dbReference>
<evidence type="ECO:0000256" key="1">
    <source>
        <dbReference type="ARBA" id="ARBA00022475"/>
    </source>
</evidence>
<protein>
    <recommendedName>
        <fullName evidence="7">Cell division protein FtsB</fullName>
    </recommendedName>
</protein>
<comment type="subcellular location">
    <subcellularLocation>
        <location evidence="7">Cell inner membrane</location>
        <topology evidence="7">Single-pass type II membrane protein</topology>
    </subcellularLocation>
    <text evidence="7">Localizes to the division septum.</text>
</comment>
<dbReference type="GO" id="GO:0030428">
    <property type="term" value="C:cell septum"/>
    <property type="evidence" value="ECO:0007669"/>
    <property type="project" value="TreeGrafter"/>
</dbReference>